<dbReference type="SMART" id="SM00387">
    <property type="entry name" value="HATPase_c"/>
    <property type="match status" value="1"/>
</dbReference>
<dbReference type="InterPro" id="IPR003594">
    <property type="entry name" value="HATPase_dom"/>
</dbReference>
<evidence type="ECO:0000256" key="1">
    <source>
        <dbReference type="ARBA" id="ARBA00000085"/>
    </source>
</evidence>
<keyword evidence="17" id="KW-1133">Transmembrane helix</keyword>
<dbReference type="EMBL" id="CP045929">
    <property type="protein sequence ID" value="QGK69941.1"/>
    <property type="molecule type" value="Genomic_DNA"/>
</dbReference>
<keyword evidence="17" id="KW-0812">Transmembrane</keyword>
<sequence length="488" mass="52559">MATNTGFSFLAPRRGGVQEPGSSSARTIPSLRRSIPARRRGYARIHRTVDADRRACGSGWWWGSRLRARPETTDARSGREDRPRGTGPGVHTPAPAGTTILRVLRLALHASFFVLLAIATVRLFVTRDAGVHSYAALCGAVVLAALYAAGLMWSRRHRWLDLVWLAAITTEWALLLAASPDFSWVAFPLFFLHLALLARWHAVAAVVAITGLVVLAQIAHAQGWSVGMVLGPALGAVFAIVMAWGYAAIAAESEQRRLLIDDLTRTREELATSQHRAGVLAERERLAREIHDTLAQGFSSVVLLLRSAQASLPEDPERVAGRISEAQETAADGLAEARRFVRDLAPPSLSAGTLPEALGRLCERTERESGIRCSLRIDGDVSGMSSGFEVALLRAAQASLANVVQHSGAENSVVTLGFLDDEVTLDIYDDGVGFDRDTLESRSDGSGYGLTALRERITALSGTLEVESSAGEGTVIGIRLPLTAEEHR</sequence>
<dbReference type="SUPFAM" id="SSF55874">
    <property type="entry name" value="ATPase domain of HSP90 chaperone/DNA topoisomerase II/histidine kinase"/>
    <property type="match status" value="1"/>
</dbReference>
<keyword evidence="11" id="KW-0408">Iron</keyword>
<evidence type="ECO:0000256" key="12">
    <source>
        <dbReference type="ARBA" id="ARBA00023012"/>
    </source>
</evidence>
<dbReference type="KEGG" id="sace:GIY23_10785"/>
<evidence type="ECO:0000256" key="5">
    <source>
        <dbReference type="ARBA" id="ARBA00017322"/>
    </source>
</evidence>
<evidence type="ECO:0000259" key="18">
    <source>
        <dbReference type="PROSITE" id="PS50109"/>
    </source>
</evidence>
<dbReference type="Pfam" id="PF07730">
    <property type="entry name" value="HisKA_3"/>
    <property type="match status" value="1"/>
</dbReference>
<feature type="transmembrane region" description="Helical" evidence="17">
    <location>
        <begin position="190"/>
        <end position="216"/>
    </location>
</feature>
<organism evidence="19 20">
    <name type="scientific">Allosaccharopolyspora coralli</name>
    <dbReference type="NCBI Taxonomy" id="2665642"/>
    <lineage>
        <taxon>Bacteria</taxon>
        <taxon>Bacillati</taxon>
        <taxon>Actinomycetota</taxon>
        <taxon>Actinomycetes</taxon>
        <taxon>Pseudonocardiales</taxon>
        <taxon>Pseudonocardiaceae</taxon>
        <taxon>Allosaccharopolyspora</taxon>
    </lineage>
</organism>
<dbReference type="InterPro" id="IPR036890">
    <property type="entry name" value="HATPase_C_sf"/>
</dbReference>
<evidence type="ECO:0000313" key="19">
    <source>
        <dbReference type="EMBL" id="QGK69941.1"/>
    </source>
</evidence>
<dbReference type="GO" id="GO:0046983">
    <property type="term" value="F:protein dimerization activity"/>
    <property type="evidence" value="ECO:0007669"/>
    <property type="project" value="InterPro"/>
</dbReference>
<feature type="transmembrane region" description="Helical" evidence="17">
    <location>
        <begin position="131"/>
        <end position="152"/>
    </location>
</feature>
<comment type="subcellular location">
    <subcellularLocation>
        <location evidence="3">Cytoplasm</location>
    </subcellularLocation>
</comment>
<evidence type="ECO:0000256" key="11">
    <source>
        <dbReference type="ARBA" id="ARBA00023004"/>
    </source>
</evidence>
<feature type="transmembrane region" description="Helical" evidence="17">
    <location>
        <begin position="228"/>
        <end position="249"/>
    </location>
</feature>
<dbReference type="InterPro" id="IPR050482">
    <property type="entry name" value="Sensor_HK_TwoCompSys"/>
</dbReference>
<keyword evidence="20" id="KW-1185">Reference proteome</keyword>
<comment type="function">
    <text evidence="14">Member of the two-component regulatory system NreB/NreC involved in the control of dissimilatory nitrate/nitrite reduction in response to oxygen. NreB functions as a direct oxygen sensor histidine kinase which is autophosphorylated, in the absence of oxygen, probably at the conserved histidine residue, and transfers its phosphate group probably to a conserved aspartate residue of NreC. NreB/NreC activates the expression of the nitrate (narGHJI) and nitrite (nir) reductase operons, as well as the putative nitrate transporter gene narT.</text>
</comment>
<dbReference type="Pfam" id="PF02518">
    <property type="entry name" value="HATPase_c"/>
    <property type="match status" value="1"/>
</dbReference>
<dbReference type="InterPro" id="IPR005467">
    <property type="entry name" value="His_kinase_dom"/>
</dbReference>
<proteinExistence type="predicted"/>
<dbReference type="GO" id="GO:0051539">
    <property type="term" value="F:4 iron, 4 sulfur cluster binding"/>
    <property type="evidence" value="ECO:0007669"/>
    <property type="project" value="UniProtKB-KW"/>
</dbReference>
<evidence type="ECO:0000256" key="16">
    <source>
        <dbReference type="SAM" id="MobiDB-lite"/>
    </source>
</evidence>
<dbReference type="Proteomes" id="UP000371041">
    <property type="component" value="Chromosome"/>
</dbReference>
<feature type="domain" description="Histidine kinase" evidence="18">
    <location>
        <begin position="285"/>
        <end position="484"/>
    </location>
</feature>
<evidence type="ECO:0000256" key="9">
    <source>
        <dbReference type="ARBA" id="ARBA00022723"/>
    </source>
</evidence>
<dbReference type="GO" id="GO:0046872">
    <property type="term" value="F:metal ion binding"/>
    <property type="evidence" value="ECO:0007669"/>
    <property type="project" value="UniProtKB-KW"/>
</dbReference>
<evidence type="ECO:0000256" key="6">
    <source>
        <dbReference type="ARBA" id="ARBA00022485"/>
    </source>
</evidence>
<feature type="compositionally biased region" description="Basic and acidic residues" evidence="16">
    <location>
        <begin position="72"/>
        <end position="84"/>
    </location>
</feature>
<comment type="cofactor">
    <cofactor evidence="2">
        <name>[4Fe-4S] cluster</name>
        <dbReference type="ChEBI" id="CHEBI:49883"/>
    </cofactor>
</comment>
<feature type="region of interest" description="Disordered" evidence="16">
    <location>
        <begin position="1"/>
        <end position="31"/>
    </location>
</feature>
<dbReference type="GO" id="GO:0000155">
    <property type="term" value="F:phosphorelay sensor kinase activity"/>
    <property type="evidence" value="ECO:0007669"/>
    <property type="project" value="InterPro"/>
</dbReference>
<keyword evidence="17" id="KW-0472">Membrane</keyword>
<keyword evidence="6" id="KW-0004">4Fe-4S</keyword>
<dbReference type="GO" id="GO:0016020">
    <property type="term" value="C:membrane"/>
    <property type="evidence" value="ECO:0007669"/>
    <property type="project" value="InterPro"/>
</dbReference>
<keyword evidence="7" id="KW-0963">Cytoplasm</keyword>
<dbReference type="PIRSF" id="PIRSF037434">
    <property type="entry name" value="STHK_ChrS"/>
    <property type="match status" value="1"/>
</dbReference>
<dbReference type="Gene3D" id="1.20.5.1930">
    <property type="match status" value="1"/>
</dbReference>
<keyword evidence="8" id="KW-0808">Transferase</keyword>
<dbReference type="InterPro" id="IPR011712">
    <property type="entry name" value="Sig_transdc_His_kin_sub3_dim/P"/>
</dbReference>
<protein>
    <recommendedName>
        <fullName evidence="5">Oxygen sensor histidine kinase NreB</fullName>
        <ecNumber evidence="4">2.7.13.3</ecNumber>
    </recommendedName>
    <alternativeName>
        <fullName evidence="15">Nitrogen regulation protein B</fullName>
    </alternativeName>
</protein>
<evidence type="ECO:0000256" key="13">
    <source>
        <dbReference type="ARBA" id="ARBA00023014"/>
    </source>
</evidence>
<keyword evidence="13" id="KW-0411">Iron-sulfur</keyword>
<dbReference type="CDD" id="cd16917">
    <property type="entry name" value="HATPase_UhpB-NarQ-NarX-like"/>
    <property type="match status" value="1"/>
</dbReference>
<comment type="catalytic activity">
    <reaction evidence="1">
        <text>ATP + protein L-histidine = ADP + protein N-phospho-L-histidine.</text>
        <dbReference type="EC" id="2.7.13.3"/>
    </reaction>
</comment>
<evidence type="ECO:0000256" key="17">
    <source>
        <dbReference type="SAM" id="Phobius"/>
    </source>
</evidence>
<evidence type="ECO:0000256" key="14">
    <source>
        <dbReference type="ARBA" id="ARBA00024827"/>
    </source>
</evidence>
<evidence type="ECO:0000256" key="2">
    <source>
        <dbReference type="ARBA" id="ARBA00001966"/>
    </source>
</evidence>
<keyword evidence="10 19" id="KW-0418">Kinase</keyword>
<dbReference type="InterPro" id="IPR017205">
    <property type="entry name" value="Sig_transdc_His_kinase_ChrS"/>
</dbReference>
<dbReference type="AlphaFoldDB" id="A0A5Q3Q5P0"/>
<evidence type="ECO:0000256" key="7">
    <source>
        <dbReference type="ARBA" id="ARBA00022490"/>
    </source>
</evidence>
<evidence type="ECO:0000256" key="15">
    <source>
        <dbReference type="ARBA" id="ARBA00030800"/>
    </source>
</evidence>
<dbReference type="InterPro" id="IPR004358">
    <property type="entry name" value="Sig_transdc_His_kin-like_C"/>
</dbReference>
<reference evidence="20" key="1">
    <citation type="submission" date="2019-11" db="EMBL/GenBank/DDBJ databases">
        <title>The complete genome sequence of Saccharopolyspora sp. E2A.</title>
        <authorList>
            <person name="Zhang G."/>
        </authorList>
    </citation>
    <scope>NUCLEOTIDE SEQUENCE [LARGE SCALE GENOMIC DNA]</scope>
    <source>
        <strain evidence="20">E2A</strain>
    </source>
</reference>
<dbReference type="PANTHER" id="PTHR24421:SF62">
    <property type="entry name" value="SENSORY TRANSDUCTION HISTIDINE KINASE"/>
    <property type="match status" value="1"/>
</dbReference>
<dbReference type="Gene3D" id="3.30.565.10">
    <property type="entry name" value="Histidine kinase-like ATPase, C-terminal domain"/>
    <property type="match status" value="1"/>
</dbReference>
<name>A0A5Q3Q5P0_9PSEU</name>
<feature type="transmembrane region" description="Helical" evidence="17">
    <location>
        <begin position="159"/>
        <end position="178"/>
    </location>
</feature>
<gene>
    <name evidence="19" type="ORF">GIY23_10785</name>
</gene>
<feature type="transmembrane region" description="Helical" evidence="17">
    <location>
        <begin position="106"/>
        <end position="125"/>
    </location>
</feature>
<dbReference type="PRINTS" id="PR00344">
    <property type="entry name" value="BCTRLSENSOR"/>
</dbReference>
<dbReference type="PANTHER" id="PTHR24421">
    <property type="entry name" value="NITRATE/NITRITE SENSOR PROTEIN NARX-RELATED"/>
    <property type="match status" value="1"/>
</dbReference>
<evidence type="ECO:0000256" key="10">
    <source>
        <dbReference type="ARBA" id="ARBA00022777"/>
    </source>
</evidence>
<accession>A0A5Q3Q5P0</accession>
<evidence type="ECO:0000313" key="20">
    <source>
        <dbReference type="Proteomes" id="UP000371041"/>
    </source>
</evidence>
<evidence type="ECO:0000256" key="3">
    <source>
        <dbReference type="ARBA" id="ARBA00004496"/>
    </source>
</evidence>
<dbReference type="GO" id="GO:0005737">
    <property type="term" value="C:cytoplasm"/>
    <property type="evidence" value="ECO:0007669"/>
    <property type="project" value="UniProtKB-SubCell"/>
</dbReference>
<keyword evidence="12" id="KW-0902">Two-component regulatory system</keyword>
<dbReference type="EC" id="2.7.13.3" evidence="4"/>
<keyword evidence="9" id="KW-0479">Metal-binding</keyword>
<evidence type="ECO:0000256" key="4">
    <source>
        <dbReference type="ARBA" id="ARBA00012438"/>
    </source>
</evidence>
<feature type="region of interest" description="Disordered" evidence="16">
    <location>
        <begin position="72"/>
        <end position="92"/>
    </location>
</feature>
<evidence type="ECO:0000256" key="8">
    <source>
        <dbReference type="ARBA" id="ARBA00022679"/>
    </source>
</evidence>
<dbReference type="PROSITE" id="PS50109">
    <property type="entry name" value="HIS_KIN"/>
    <property type="match status" value="1"/>
</dbReference>